<dbReference type="PANTHER" id="PTHR11236">
    <property type="entry name" value="AMINOBENZOATE/ANTHRANILATE SYNTHASE"/>
    <property type="match status" value="1"/>
</dbReference>
<gene>
    <name evidence="12" type="primary">trpE</name>
    <name evidence="15" type="ORF">AXK11_06110</name>
</gene>
<dbReference type="InterPro" id="IPR015890">
    <property type="entry name" value="Chorismate_C"/>
</dbReference>
<protein>
    <recommendedName>
        <fullName evidence="5 12">Anthranilate synthase component 1</fullName>
        <ecNumber evidence="4 12">4.1.3.27</ecNumber>
    </recommendedName>
</protein>
<dbReference type="UniPathway" id="UPA00035">
    <property type="reaction ID" value="UER00040"/>
</dbReference>
<name>A0A139SLY0_9BACT</name>
<comment type="similarity">
    <text evidence="2 12">Belongs to the anthranilate synthase component I family.</text>
</comment>
<reference evidence="16" key="1">
    <citation type="submission" date="2016-02" db="EMBL/GenBank/DDBJ databases">
        <authorList>
            <person name="Sanders J.G."/>
            <person name="Lin J.Y."/>
            <person name="Wertz J.T."/>
            <person name="Russell J.A."/>
            <person name="Moreau C.S."/>
            <person name="Powell S."/>
        </authorList>
    </citation>
    <scope>NUCLEOTIDE SEQUENCE [LARGE SCALE GENOMIC DNA]</scope>
    <source>
        <strain evidence="16">CAG34</strain>
    </source>
</reference>
<dbReference type="EMBL" id="LSZQ01000046">
    <property type="protein sequence ID" value="KXU35559.1"/>
    <property type="molecule type" value="Genomic_DNA"/>
</dbReference>
<keyword evidence="7 12" id="KW-0822">Tryptophan biosynthesis</keyword>
<comment type="caution">
    <text evidence="15">The sequence shown here is derived from an EMBL/GenBank/DDBJ whole genome shotgun (WGS) entry which is preliminary data.</text>
</comment>
<evidence type="ECO:0000259" key="14">
    <source>
        <dbReference type="Pfam" id="PF04715"/>
    </source>
</evidence>
<dbReference type="Proteomes" id="UP000070058">
    <property type="component" value="Unassembled WGS sequence"/>
</dbReference>
<evidence type="ECO:0000256" key="2">
    <source>
        <dbReference type="ARBA" id="ARBA00009562"/>
    </source>
</evidence>
<evidence type="ECO:0000256" key="8">
    <source>
        <dbReference type="ARBA" id="ARBA00023141"/>
    </source>
</evidence>
<comment type="pathway">
    <text evidence="1 12">Amino-acid biosynthesis; L-tryptophan biosynthesis; L-tryptophan from chorismate: step 1/5.</text>
</comment>
<sequence length="510" mass="56274">MNLHPSRDAFLELAKRGNVVPVYTDLMADFETPVSAYAKLRNAGPAYLLESIEGGERLSRYSFIGCRPRKVFACGPETTEISELGQPPRKVPTPADPLKLIEEEVSQYRPVRLPELPGFTGGAVGFLGYEYVMRVEPTVPTAPRDELGLPLLYFMLSDTLLIFDRAKQTLRLCVNAHIRDTATGAWDDEVWATKNALDAYDRAAAEIAELYKILSQPAPLAPAPLVEPARVEIPKGHISREHFEANVERAREYIRAGDIIQIVGSQRFAKPFSKTPLDLYRALRTINPSPYMFIMELGDFALVGASPEVHVKLTDGLVEIRPIAGTRRRGATPAEDAALEQELLADEKEKAEHLMLVDLARNDISRVCEYGSVTVPDFMTVERYSHVMHIVSQVEGRIAKDKNAFDLMRATFPAGTVSGAPKVRAMQIITELEQLQRGSYSGALGHFGYDGNADTCIMLRTALIKDGQVYIQAGGGWVADSSPAEEYQESINKASALFRAVAVAEESSTF</sequence>
<dbReference type="InterPro" id="IPR005801">
    <property type="entry name" value="ADC_synthase"/>
</dbReference>
<dbReference type="RefSeq" id="WP_068630271.1">
    <property type="nucleotide sequence ID" value="NZ_LSZQ01000046.1"/>
</dbReference>
<accession>A0A139SLY0</accession>
<evidence type="ECO:0000256" key="3">
    <source>
        <dbReference type="ARBA" id="ARBA00011575"/>
    </source>
</evidence>
<keyword evidence="16" id="KW-1185">Reference proteome</keyword>
<evidence type="ECO:0000313" key="16">
    <source>
        <dbReference type="Proteomes" id="UP000070058"/>
    </source>
</evidence>
<evidence type="ECO:0000256" key="6">
    <source>
        <dbReference type="ARBA" id="ARBA00022605"/>
    </source>
</evidence>
<dbReference type="InterPro" id="IPR005256">
    <property type="entry name" value="Anth_synth_I_PabB"/>
</dbReference>
<dbReference type="NCBIfam" id="TIGR00564">
    <property type="entry name" value="trpE_most"/>
    <property type="match status" value="1"/>
</dbReference>
<comment type="function">
    <text evidence="10 12">Part of a heterotetrameric complex that catalyzes the two-step biosynthesis of anthranilate, an intermediate in the biosynthesis of L-tryptophan. In the first step, the glutamine-binding beta subunit (TrpG) of anthranilate synthase (AS) provides the glutamine amidotransferase activity which generates ammonia as a substrate that, along with chorismate, is used in the second step, catalyzed by the large alpha subunit of AS (TrpE) to produce anthranilate. In the absence of TrpG, TrpE can synthesize anthranilate directly from chorismate and high concentrations of ammonia.</text>
</comment>
<keyword evidence="12" id="KW-0479">Metal-binding</keyword>
<dbReference type="OrthoDB" id="9803598at2"/>
<organism evidence="15 16">
    <name type="scientific">Cephaloticoccus primus</name>
    <dbReference type="NCBI Taxonomy" id="1548207"/>
    <lineage>
        <taxon>Bacteria</taxon>
        <taxon>Pseudomonadati</taxon>
        <taxon>Verrucomicrobiota</taxon>
        <taxon>Opitutia</taxon>
        <taxon>Opitutales</taxon>
        <taxon>Opitutaceae</taxon>
        <taxon>Cephaloticoccus</taxon>
    </lineage>
</organism>
<evidence type="ECO:0000256" key="1">
    <source>
        <dbReference type="ARBA" id="ARBA00004873"/>
    </source>
</evidence>
<proteinExistence type="inferred from homology"/>
<comment type="catalytic activity">
    <reaction evidence="11 12">
        <text>chorismate + L-glutamine = anthranilate + pyruvate + L-glutamate + H(+)</text>
        <dbReference type="Rhea" id="RHEA:21732"/>
        <dbReference type="ChEBI" id="CHEBI:15361"/>
        <dbReference type="ChEBI" id="CHEBI:15378"/>
        <dbReference type="ChEBI" id="CHEBI:16567"/>
        <dbReference type="ChEBI" id="CHEBI:29748"/>
        <dbReference type="ChEBI" id="CHEBI:29985"/>
        <dbReference type="ChEBI" id="CHEBI:58359"/>
        <dbReference type="EC" id="4.1.3.27"/>
    </reaction>
</comment>
<dbReference type="InterPro" id="IPR006805">
    <property type="entry name" value="Anth_synth_I_N"/>
</dbReference>
<evidence type="ECO:0000313" key="15">
    <source>
        <dbReference type="EMBL" id="KXU35559.1"/>
    </source>
</evidence>
<keyword evidence="8 12" id="KW-0057">Aromatic amino acid biosynthesis</keyword>
<dbReference type="STRING" id="1548207.AXK11_06110"/>
<comment type="subunit">
    <text evidence="3 12">Heterotetramer consisting of two non-identical subunits: a beta subunit (TrpG) and a large alpha subunit (TrpE).</text>
</comment>
<dbReference type="GO" id="GO:0000162">
    <property type="term" value="P:L-tryptophan biosynthetic process"/>
    <property type="evidence" value="ECO:0007669"/>
    <property type="project" value="UniProtKB-UniPathway"/>
</dbReference>
<comment type="cofactor">
    <cofactor evidence="12">
        <name>Mg(2+)</name>
        <dbReference type="ChEBI" id="CHEBI:18420"/>
    </cofactor>
</comment>
<dbReference type="EC" id="4.1.3.27" evidence="4 12"/>
<dbReference type="InterPro" id="IPR019999">
    <property type="entry name" value="Anth_synth_I-like"/>
</dbReference>
<dbReference type="GO" id="GO:0046872">
    <property type="term" value="F:metal ion binding"/>
    <property type="evidence" value="ECO:0007669"/>
    <property type="project" value="UniProtKB-KW"/>
</dbReference>
<keyword evidence="12" id="KW-0460">Magnesium</keyword>
<evidence type="ECO:0000256" key="11">
    <source>
        <dbReference type="ARBA" id="ARBA00047683"/>
    </source>
</evidence>
<dbReference type="Pfam" id="PF00425">
    <property type="entry name" value="Chorismate_bind"/>
    <property type="match status" value="1"/>
</dbReference>
<dbReference type="Gene3D" id="3.60.120.10">
    <property type="entry name" value="Anthranilate synthase"/>
    <property type="match status" value="1"/>
</dbReference>
<dbReference type="Pfam" id="PF04715">
    <property type="entry name" value="Anth_synt_I_N"/>
    <property type="match status" value="1"/>
</dbReference>
<feature type="domain" description="Chorismate-utilising enzyme C-terminal" evidence="13">
    <location>
        <begin position="240"/>
        <end position="493"/>
    </location>
</feature>
<feature type="domain" description="Anthranilate synthase component I N-terminal" evidence="14">
    <location>
        <begin position="30"/>
        <end position="171"/>
    </location>
</feature>
<dbReference type="PANTHER" id="PTHR11236:SF9">
    <property type="entry name" value="ANTHRANILATE SYNTHASE COMPONENT 1"/>
    <property type="match status" value="1"/>
</dbReference>
<evidence type="ECO:0000256" key="12">
    <source>
        <dbReference type="RuleBase" id="RU364045"/>
    </source>
</evidence>
<dbReference type="SUPFAM" id="SSF56322">
    <property type="entry name" value="ADC synthase"/>
    <property type="match status" value="1"/>
</dbReference>
<evidence type="ECO:0000256" key="4">
    <source>
        <dbReference type="ARBA" id="ARBA00012266"/>
    </source>
</evidence>
<evidence type="ECO:0000256" key="10">
    <source>
        <dbReference type="ARBA" id="ARBA00025634"/>
    </source>
</evidence>
<keyword evidence="6 12" id="KW-0028">Amino-acid biosynthesis</keyword>
<evidence type="ECO:0000256" key="7">
    <source>
        <dbReference type="ARBA" id="ARBA00022822"/>
    </source>
</evidence>
<dbReference type="AlphaFoldDB" id="A0A139SLY0"/>
<evidence type="ECO:0000256" key="9">
    <source>
        <dbReference type="ARBA" id="ARBA00023239"/>
    </source>
</evidence>
<keyword evidence="9 12" id="KW-0456">Lyase</keyword>
<dbReference type="GO" id="GO:0004049">
    <property type="term" value="F:anthranilate synthase activity"/>
    <property type="evidence" value="ECO:0007669"/>
    <property type="project" value="UniProtKB-EC"/>
</dbReference>
<dbReference type="PRINTS" id="PR00095">
    <property type="entry name" value="ANTSNTHASEI"/>
</dbReference>
<evidence type="ECO:0000256" key="5">
    <source>
        <dbReference type="ARBA" id="ARBA00020653"/>
    </source>
</evidence>
<evidence type="ECO:0000259" key="13">
    <source>
        <dbReference type="Pfam" id="PF00425"/>
    </source>
</evidence>